<dbReference type="EMBL" id="LAZR01000388">
    <property type="protein sequence ID" value="KKN71197.1"/>
    <property type="molecule type" value="Genomic_DNA"/>
</dbReference>
<organism evidence="2">
    <name type="scientific">marine sediment metagenome</name>
    <dbReference type="NCBI Taxonomy" id="412755"/>
    <lineage>
        <taxon>unclassified sequences</taxon>
        <taxon>metagenomes</taxon>
        <taxon>ecological metagenomes</taxon>
    </lineage>
</organism>
<sequence>MPVTNPKGLTTGGIRGIQQIVARLAEYNGDQPNAKFGGTQSLFLYTDVHIEKAGKVTTLDNNRLTDYLNESDEANSKWAKTCAIWISFGVEAGFFENDDDPKIMEDDGRGLFEPFIVATSEDGDNKMIRFEKRVIIEGNSKISPGLAFVPVAFVEEGDIQESVYGVQATSQESLATVQRNLKKEISEEALVLVTEALANETDGLDKSQVKALVMTTSANRTIIIRVGGIEPVLDEAVAQGRITFADGIYASGVGVPLETEQPNDDDGADSGEEPESEVEVDTPPLEETKPPTTAEKRAAAKAKAATLAAE</sequence>
<proteinExistence type="predicted"/>
<gene>
    <name evidence="2" type="ORF">LCGC14_0423600</name>
</gene>
<evidence type="ECO:0000256" key="1">
    <source>
        <dbReference type="SAM" id="MobiDB-lite"/>
    </source>
</evidence>
<feature type="compositionally biased region" description="Low complexity" evidence="1">
    <location>
        <begin position="301"/>
        <end position="310"/>
    </location>
</feature>
<dbReference type="AlphaFoldDB" id="A0A0F9T897"/>
<feature type="compositionally biased region" description="Basic and acidic residues" evidence="1">
    <location>
        <begin position="286"/>
        <end position="298"/>
    </location>
</feature>
<reference evidence="2" key="1">
    <citation type="journal article" date="2015" name="Nature">
        <title>Complex archaea that bridge the gap between prokaryotes and eukaryotes.</title>
        <authorList>
            <person name="Spang A."/>
            <person name="Saw J.H."/>
            <person name="Jorgensen S.L."/>
            <person name="Zaremba-Niedzwiedzka K."/>
            <person name="Martijn J."/>
            <person name="Lind A.E."/>
            <person name="van Eijk R."/>
            <person name="Schleper C."/>
            <person name="Guy L."/>
            <person name="Ettema T.J."/>
        </authorList>
    </citation>
    <scope>NUCLEOTIDE SEQUENCE</scope>
</reference>
<comment type="caution">
    <text evidence="2">The sequence shown here is derived from an EMBL/GenBank/DDBJ whole genome shotgun (WGS) entry which is preliminary data.</text>
</comment>
<accession>A0A0F9T897</accession>
<name>A0A0F9T897_9ZZZZ</name>
<evidence type="ECO:0000313" key="2">
    <source>
        <dbReference type="EMBL" id="KKN71197.1"/>
    </source>
</evidence>
<feature type="compositionally biased region" description="Acidic residues" evidence="1">
    <location>
        <begin position="261"/>
        <end position="280"/>
    </location>
</feature>
<protein>
    <submittedName>
        <fullName evidence="2">Uncharacterized protein</fullName>
    </submittedName>
</protein>
<feature type="region of interest" description="Disordered" evidence="1">
    <location>
        <begin position="255"/>
        <end position="310"/>
    </location>
</feature>